<keyword evidence="3" id="KW-0805">Transcription regulation</keyword>
<protein>
    <submittedName>
        <fullName evidence="8">Sin3 histone deacetylase corepressor complex component SDS3</fullName>
    </submittedName>
</protein>
<evidence type="ECO:0000256" key="6">
    <source>
        <dbReference type="SAM" id="Coils"/>
    </source>
</evidence>
<dbReference type="GO" id="GO:0010468">
    <property type="term" value="P:regulation of gene expression"/>
    <property type="evidence" value="ECO:0007669"/>
    <property type="project" value="UniProtKB-ARBA"/>
</dbReference>
<dbReference type="SMART" id="SM01401">
    <property type="entry name" value="Sds3"/>
    <property type="match status" value="1"/>
</dbReference>
<evidence type="ECO:0000313" key="8">
    <source>
        <dbReference type="EMBL" id="MDE47269.1"/>
    </source>
</evidence>
<organism evidence="8">
    <name type="scientific">Aceria tosichella</name>
    <name type="common">wheat curl mite</name>
    <dbReference type="NCBI Taxonomy" id="561515"/>
    <lineage>
        <taxon>Eukaryota</taxon>
        <taxon>Metazoa</taxon>
        <taxon>Ecdysozoa</taxon>
        <taxon>Arthropoda</taxon>
        <taxon>Chelicerata</taxon>
        <taxon>Arachnida</taxon>
        <taxon>Acari</taxon>
        <taxon>Acariformes</taxon>
        <taxon>Trombidiformes</taxon>
        <taxon>Prostigmata</taxon>
        <taxon>Eupodina</taxon>
        <taxon>Eriophyoidea</taxon>
        <taxon>Eriophyidae</taxon>
        <taxon>Eriophyinae</taxon>
        <taxon>Aceriini</taxon>
        <taxon>Aceria</taxon>
    </lineage>
</organism>
<reference evidence="8" key="1">
    <citation type="submission" date="2018-10" db="EMBL/GenBank/DDBJ databases">
        <title>Transcriptome assembly of Aceria tosichella (Wheat curl mite) Type 2.</title>
        <authorList>
            <person name="Scully E.D."/>
            <person name="Geib S.M."/>
            <person name="Palmer N.A."/>
            <person name="Gupta A.K."/>
            <person name="Sarath G."/>
            <person name="Tatineni S."/>
        </authorList>
    </citation>
    <scope>NUCLEOTIDE SEQUENCE</scope>
    <source>
        <strain evidence="8">LincolnNE</strain>
    </source>
</reference>
<feature type="region of interest" description="Disordered" evidence="7">
    <location>
        <begin position="145"/>
        <end position="181"/>
    </location>
</feature>
<dbReference type="Pfam" id="PF08598">
    <property type="entry name" value="Sds3"/>
    <property type="match status" value="1"/>
</dbReference>
<evidence type="ECO:0000256" key="1">
    <source>
        <dbReference type="ARBA" id="ARBA00004123"/>
    </source>
</evidence>
<accession>A0A6G1SA72</accession>
<keyword evidence="2" id="KW-0678">Repressor</keyword>
<evidence type="ECO:0000256" key="2">
    <source>
        <dbReference type="ARBA" id="ARBA00022491"/>
    </source>
</evidence>
<feature type="coiled-coil region" evidence="6">
    <location>
        <begin position="99"/>
        <end position="141"/>
    </location>
</feature>
<keyword evidence="4" id="KW-0804">Transcription</keyword>
<evidence type="ECO:0000256" key="3">
    <source>
        <dbReference type="ARBA" id="ARBA00023015"/>
    </source>
</evidence>
<evidence type="ECO:0000256" key="5">
    <source>
        <dbReference type="ARBA" id="ARBA00023242"/>
    </source>
</evidence>
<evidence type="ECO:0000256" key="4">
    <source>
        <dbReference type="ARBA" id="ARBA00023163"/>
    </source>
</evidence>
<sequence>MRTHNYNSDEDTEDASESEMPKYKYEFSSPINNNFIELREQMYLDKLNNLREQLYQLDTGVHPEYLKQLKRVEAQRQYRMLLNEAFQIHETERIERGYINEKKAALREFEDRKIELRESLILELEDRKKMIENERSTMELLSDCTDTKPVTTRKLRRRPNEPVPVPDKRRRTSPAQLEHQLDDKDILEDLKVIKKS</sequence>
<dbReference type="PANTHER" id="PTHR21964">
    <property type="entry name" value="BREAST CANCER METASTASIS-SUPPRESSOR 1"/>
    <property type="match status" value="1"/>
</dbReference>
<proteinExistence type="predicted"/>
<feature type="region of interest" description="Disordered" evidence="7">
    <location>
        <begin position="1"/>
        <end position="21"/>
    </location>
</feature>
<name>A0A6G1SA72_9ACAR</name>
<keyword evidence="5" id="KW-0539">Nucleus</keyword>
<feature type="compositionally biased region" description="Acidic residues" evidence="7">
    <location>
        <begin position="8"/>
        <end position="17"/>
    </location>
</feature>
<dbReference type="InterPro" id="IPR013907">
    <property type="entry name" value="Sds3"/>
</dbReference>
<keyword evidence="6" id="KW-0175">Coiled coil</keyword>
<evidence type="ECO:0000256" key="7">
    <source>
        <dbReference type="SAM" id="MobiDB-lite"/>
    </source>
</evidence>
<dbReference type="AlphaFoldDB" id="A0A6G1SA72"/>
<dbReference type="EMBL" id="GGYP01002498">
    <property type="protein sequence ID" value="MDE47269.1"/>
    <property type="molecule type" value="Transcribed_RNA"/>
</dbReference>
<dbReference type="GO" id="GO:0005654">
    <property type="term" value="C:nucleoplasm"/>
    <property type="evidence" value="ECO:0007669"/>
    <property type="project" value="UniProtKB-ARBA"/>
</dbReference>
<comment type="subcellular location">
    <subcellularLocation>
        <location evidence="1">Nucleus</location>
    </subcellularLocation>
</comment>
<gene>
    <name evidence="8" type="primary">SUDS3</name>
    <name evidence="8" type="ORF">g.7076</name>
</gene>